<dbReference type="Gene3D" id="3.30.720.20">
    <property type="entry name" value="Protein of unknown function DUF1797"/>
    <property type="match status" value="1"/>
</dbReference>
<evidence type="ECO:0008006" key="3">
    <source>
        <dbReference type="Google" id="ProtNLM"/>
    </source>
</evidence>
<evidence type="ECO:0000313" key="1">
    <source>
        <dbReference type="EMBL" id="EHN60944.1"/>
    </source>
</evidence>
<gene>
    <name evidence="1" type="ORF">HMPREF0557_01684</name>
</gene>
<protein>
    <recommendedName>
        <fullName evidence="3">YkuJ protein</fullName>
    </recommendedName>
</protein>
<comment type="caution">
    <text evidence="1">The sequence shown here is derived from an EMBL/GenBank/DDBJ whole genome shotgun (WGS) entry which is preliminary data.</text>
</comment>
<dbReference type="PIRSF" id="PIRSF037356">
    <property type="entry name" value="DUF1797"/>
    <property type="match status" value="1"/>
</dbReference>
<dbReference type="InterPro" id="IPR038073">
    <property type="entry name" value="YkuJ-like_sf"/>
</dbReference>
<dbReference type="Pfam" id="PF08796">
    <property type="entry name" value="DUF1797"/>
    <property type="match status" value="1"/>
</dbReference>
<dbReference type="Proteomes" id="UP000003597">
    <property type="component" value="Unassembled WGS sequence"/>
</dbReference>
<reference evidence="1 2" key="1">
    <citation type="submission" date="2011-08" db="EMBL/GenBank/DDBJ databases">
        <authorList>
            <person name="Weinstock G."/>
            <person name="Sodergren E."/>
            <person name="Clifton S."/>
            <person name="Fulton L."/>
            <person name="Fulton B."/>
            <person name="Courtney L."/>
            <person name="Fronick C."/>
            <person name="Harrison M."/>
            <person name="Strong C."/>
            <person name="Farmer C."/>
            <person name="Delahaunty K."/>
            <person name="Markovic C."/>
            <person name="Hall O."/>
            <person name="Minx P."/>
            <person name="Tomlinson C."/>
            <person name="Mitreva M."/>
            <person name="Hou S."/>
            <person name="Chen J."/>
            <person name="Wollam A."/>
            <person name="Pepin K.H."/>
            <person name="Johnson M."/>
            <person name="Bhonagiri V."/>
            <person name="Zhang X."/>
            <person name="Suruliraj S."/>
            <person name="Warren W."/>
            <person name="Chinwalla A."/>
            <person name="Mardis E.R."/>
            <person name="Wilson R.K."/>
        </authorList>
    </citation>
    <scope>NUCLEOTIDE SEQUENCE [LARGE SCALE GENOMIC DNA]</scope>
    <source>
        <strain evidence="1 2">ATCC 33091</strain>
    </source>
</reference>
<name>A0AB72Z7N9_LISIO</name>
<keyword evidence="2" id="KW-1185">Reference proteome</keyword>
<dbReference type="SUPFAM" id="SSF143567">
    <property type="entry name" value="YkuJ-like"/>
    <property type="match status" value="1"/>
</dbReference>
<dbReference type="InterPro" id="IPR014904">
    <property type="entry name" value="YkuJ-like"/>
</dbReference>
<dbReference type="EMBL" id="AGCN01000032">
    <property type="protein sequence ID" value="EHN60944.1"/>
    <property type="molecule type" value="Genomic_DNA"/>
</dbReference>
<proteinExistence type="predicted"/>
<accession>A0AB72Z7N9</accession>
<sequence>MVDLRGEYKMSQLLGIIQRLHAMQEDESAETQARRFEKNGTPVCEVKFFQASNSFEVEIYGDNSKYQFDDIDMTAIEIFETLQENE</sequence>
<dbReference type="AlphaFoldDB" id="A0AB72Z7N9"/>
<evidence type="ECO:0000313" key="2">
    <source>
        <dbReference type="Proteomes" id="UP000003597"/>
    </source>
</evidence>
<organism evidence="1 2">
    <name type="scientific">Listeria innocua ATCC 33091</name>
    <dbReference type="NCBI Taxonomy" id="1002366"/>
    <lineage>
        <taxon>Bacteria</taxon>
        <taxon>Bacillati</taxon>
        <taxon>Bacillota</taxon>
        <taxon>Bacilli</taxon>
        <taxon>Bacillales</taxon>
        <taxon>Listeriaceae</taxon>
        <taxon>Listeria</taxon>
    </lineage>
</organism>